<dbReference type="AlphaFoldDB" id="A0AA38YH13"/>
<name>A0AA38YH13_VITRO</name>
<keyword evidence="3" id="KW-0808">Transferase</keyword>
<evidence type="ECO:0000256" key="3">
    <source>
        <dbReference type="ARBA" id="ARBA00022679"/>
    </source>
</evidence>
<evidence type="ECO:0000256" key="2">
    <source>
        <dbReference type="ARBA" id="ARBA00022676"/>
    </source>
</evidence>
<evidence type="ECO:0000313" key="4">
    <source>
        <dbReference type="EMBL" id="KAJ9670266.1"/>
    </source>
</evidence>
<reference evidence="4 5" key="1">
    <citation type="journal article" date="2023" name="BMC Biotechnol.">
        <title>Vitis rotundifolia cv Carlos genome sequencing.</title>
        <authorList>
            <person name="Huff M."/>
            <person name="Hulse-Kemp A."/>
            <person name="Scheffler B."/>
            <person name="Youngblood R."/>
            <person name="Simpson S."/>
            <person name="Babiker E."/>
            <person name="Staton M."/>
        </authorList>
    </citation>
    <scope>NUCLEOTIDE SEQUENCE [LARGE SCALE GENOMIC DNA]</scope>
    <source>
        <tissue evidence="4">Leaf</tissue>
    </source>
</reference>
<keyword evidence="2" id="KW-0328">Glycosyltransferase</keyword>
<proteinExistence type="inferred from homology"/>
<dbReference type="SUPFAM" id="SSF53756">
    <property type="entry name" value="UDP-Glycosyltransferase/glycogen phosphorylase"/>
    <property type="match status" value="1"/>
</dbReference>
<dbReference type="FunFam" id="3.40.50.2000:FF:000088">
    <property type="entry name" value="Glycosyltransferase"/>
    <property type="match status" value="1"/>
</dbReference>
<dbReference type="Proteomes" id="UP001168098">
    <property type="component" value="Unassembled WGS sequence"/>
</dbReference>
<evidence type="ECO:0000256" key="1">
    <source>
        <dbReference type="ARBA" id="ARBA00009995"/>
    </source>
</evidence>
<accession>A0AA38YH13</accession>
<dbReference type="PANTHER" id="PTHR48049:SF160">
    <property type="entry name" value="UDP-GLYCOSYLTRANSFERASE 91A1"/>
    <property type="match status" value="1"/>
</dbReference>
<dbReference type="Gene3D" id="3.40.50.2000">
    <property type="entry name" value="Glycogen Phosphorylase B"/>
    <property type="match status" value="2"/>
</dbReference>
<dbReference type="PANTHER" id="PTHR48049">
    <property type="entry name" value="GLYCOSYLTRANSFERASE"/>
    <property type="match status" value="1"/>
</dbReference>
<dbReference type="InterPro" id="IPR002213">
    <property type="entry name" value="UDP_glucos_trans"/>
</dbReference>
<dbReference type="Pfam" id="PF00201">
    <property type="entry name" value="UDPGT"/>
    <property type="match status" value="1"/>
</dbReference>
<dbReference type="FunFam" id="3.40.50.2000:FF:000037">
    <property type="entry name" value="Glycosyltransferase"/>
    <property type="match status" value="1"/>
</dbReference>
<dbReference type="GO" id="GO:0035251">
    <property type="term" value="F:UDP-glucosyltransferase activity"/>
    <property type="evidence" value="ECO:0007669"/>
    <property type="project" value="InterPro"/>
</dbReference>
<keyword evidence="5" id="KW-1185">Reference proteome</keyword>
<dbReference type="InterPro" id="IPR050481">
    <property type="entry name" value="UDP-glycosyltransf_plant"/>
</dbReference>
<dbReference type="CDD" id="cd03784">
    <property type="entry name" value="GT1_Gtf-like"/>
    <property type="match status" value="1"/>
</dbReference>
<comment type="caution">
    <text evidence="4">The sequence shown here is derived from an EMBL/GenBank/DDBJ whole genome shotgun (WGS) entry which is preliminary data.</text>
</comment>
<gene>
    <name evidence="4" type="ORF">PVL29_026670</name>
</gene>
<protein>
    <submittedName>
        <fullName evidence="4">Uncharacterized protein</fullName>
    </submittedName>
</protein>
<organism evidence="4 5">
    <name type="scientific">Vitis rotundifolia</name>
    <name type="common">Muscadine grape</name>
    <dbReference type="NCBI Taxonomy" id="103349"/>
    <lineage>
        <taxon>Eukaryota</taxon>
        <taxon>Viridiplantae</taxon>
        <taxon>Streptophyta</taxon>
        <taxon>Embryophyta</taxon>
        <taxon>Tracheophyta</taxon>
        <taxon>Spermatophyta</taxon>
        <taxon>Magnoliopsida</taxon>
        <taxon>eudicotyledons</taxon>
        <taxon>Gunneridae</taxon>
        <taxon>Pentapetalae</taxon>
        <taxon>rosids</taxon>
        <taxon>Vitales</taxon>
        <taxon>Vitaceae</taxon>
        <taxon>Viteae</taxon>
        <taxon>Vitis</taxon>
    </lineage>
</organism>
<comment type="similarity">
    <text evidence="1">Belongs to the UDP-glycosyltransferase family.</text>
</comment>
<sequence length="484" mass="54712">MDSQALLSKQVDAQLHVVMFPWLAFGHMIPYLELAKVIAQSGNHVSFVSTPRNIDRLPKLPPNLAPFITFVKLPLPHVPNLLENAEATADLPNDKVQFLKVAYDLLQQPMASFLDAADPDWVIHDFAPYWLGPIATKLGISCAFFSIFNASCVGFLTPGEQLEYRSEPEHFTVPPKWVPFPSKVALRYFEIKKIISEGLSGDASGVSFKYRLTESIEGCDLLAVRSCFELEPEWLRLLEQLLRKPVIPVGQLAPELDDRGDDGKDETWQQIKEWLDKLARGSVVYVAFGSEAKPNQTELTEIALGLEQSELPFFWVLKLSVGPSDTEMVKLPEGFEERTKGRGVVCTSWAPQLKILSHDSIGGFLSHSGWSSVVEALSLERPLILLTFFADQGINASFLQEKKMGYLIPRNEEDGLFTREAVAQSLRLVMVEEGGKIYRDKAKEMSGLFRDRDKQKHYMDNFVRYSKRIDASRIRVWQRVKPVQ</sequence>
<evidence type="ECO:0000313" key="5">
    <source>
        <dbReference type="Proteomes" id="UP001168098"/>
    </source>
</evidence>
<dbReference type="EMBL" id="JARBHA010000020">
    <property type="protein sequence ID" value="KAJ9670266.1"/>
    <property type="molecule type" value="Genomic_DNA"/>
</dbReference>